<evidence type="ECO:0000256" key="1">
    <source>
        <dbReference type="SAM" id="MobiDB-lite"/>
    </source>
</evidence>
<reference evidence="2 3" key="1">
    <citation type="submission" date="2010-03" db="EMBL/GenBank/DDBJ databases">
        <title>The genome sequence of Gordonibacter pamelaeae 7-10-1-bT.</title>
        <authorList>
            <consortium name="metaHIT consortium -- http://www.metahit.eu/"/>
            <person name="Pajon A."/>
            <person name="Turner K."/>
            <person name="Parkhill J."/>
            <person name="Timmis K."/>
            <person name="Oxley A."/>
            <person name="Wurdemann D."/>
        </authorList>
    </citation>
    <scope>NUCLEOTIDE SEQUENCE [LARGE SCALE GENOMIC DNA]</scope>
    <source>
        <strain evidence="3">7-10-1-b</strain>
    </source>
</reference>
<evidence type="ECO:0000313" key="3">
    <source>
        <dbReference type="Proteomes" id="UP000008805"/>
    </source>
</evidence>
<protein>
    <submittedName>
        <fullName evidence="2">Uncharacterized protein</fullName>
    </submittedName>
</protein>
<dbReference type="KEGG" id="gpa:GPA_10520"/>
<dbReference type="AlphaFoldDB" id="D6E7S3"/>
<dbReference type="HOGENOM" id="CLU_3043909_0_0_11"/>
<dbReference type="EMBL" id="FP929047">
    <property type="protein sequence ID" value="CBL03770.1"/>
    <property type="molecule type" value="Genomic_DNA"/>
</dbReference>
<keyword evidence="3" id="KW-1185">Reference proteome</keyword>
<sequence length="54" mass="5692">MRLRPTTSSTETCASRSAGNARRESSTYSATAATGTMPRKSDTGTPPTSPKRSE</sequence>
<organism evidence="2 3">
    <name type="scientific">Gordonibacter pamelaeae 7-10-1-b</name>
    <dbReference type="NCBI Taxonomy" id="657308"/>
    <lineage>
        <taxon>Bacteria</taxon>
        <taxon>Bacillati</taxon>
        <taxon>Actinomycetota</taxon>
        <taxon>Coriobacteriia</taxon>
        <taxon>Eggerthellales</taxon>
        <taxon>Eggerthellaceae</taxon>
        <taxon>Gordonibacter</taxon>
    </lineage>
</organism>
<name>D6E7S3_9ACTN</name>
<proteinExistence type="predicted"/>
<reference evidence="2 3" key="2">
    <citation type="submission" date="2010-03" db="EMBL/GenBank/DDBJ databases">
        <authorList>
            <person name="Pajon A."/>
        </authorList>
    </citation>
    <scope>NUCLEOTIDE SEQUENCE [LARGE SCALE GENOMIC DNA]</scope>
    <source>
        <strain evidence="3">7-10-1-b</strain>
    </source>
</reference>
<dbReference type="Proteomes" id="UP000008805">
    <property type="component" value="Chromosome"/>
</dbReference>
<gene>
    <name evidence="2" type="ORF">GPA_10520</name>
</gene>
<feature type="compositionally biased region" description="Polar residues" evidence="1">
    <location>
        <begin position="1"/>
        <end position="18"/>
    </location>
</feature>
<accession>D6E7S3</accession>
<feature type="region of interest" description="Disordered" evidence="1">
    <location>
        <begin position="1"/>
        <end position="54"/>
    </location>
</feature>
<evidence type="ECO:0000313" key="2">
    <source>
        <dbReference type="EMBL" id="CBL03770.1"/>
    </source>
</evidence>